<protein>
    <recommendedName>
        <fullName evidence="4">MFS transporter</fullName>
    </recommendedName>
</protein>
<evidence type="ECO:0000313" key="2">
    <source>
        <dbReference type="EMBL" id="MDQ2587928.1"/>
    </source>
</evidence>
<gene>
    <name evidence="2" type="ORF">CKY47_28880</name>
</gene>
<feature type="transmembrane region" description="Helical" evidence="1">
    <location>
        <begin position="45"/>
        <end position="63"/>
    </location>
</feature>
<keyword evidence="1" id="KW-0812">Transmembrane</keyword>
<keyword evidence="3" id="KW-1185">Reference proteome</keyword>
<dbReference type="Pfam" id="PF07690">
    <property type="entry name" value="MFS_1"/>
    <property type="match status" value="1"/>
</dbReference>
<organism evidence="2 3">
    <name type="scientific">Saccharothrix yanglingensis</name>
    <dbReference type="NCBI Taxonomy" id="659496"/>
    <lineage>
        <taxon>Bacteria</taxon>
        <taxon>Bacillati</taxon>
        <taxon>Actinomycetota</taxon>
        <taxon>Actinomycetes</taxon>
        <taxon>Pseudonocardiales</taxon>
        <taxon>Pseudonocardiaceae</taxon>
        <taxon>Saccharothrix</taxon>
    </lineage>
</organism>
<dbReference type="SUPFAM" id="SSF103473">
    <property type="entry name" value="MFS general substrate transporter"/>
    <property type="match status" value="1"/>
</dbReference>
<accession>A0ABU0X898</accession>
<evidence type="ECO:0000313" key="3">
    <source>
        <dbReference type="Proteomes" id="UP001225605"/>
    </source>
</evidence>
<keyword evidence="1" id="KW-1133">Transmembrane helix</keyword>
<feature type="transmembrane region" description="Helical" evidence="1">
    <location>
        <begin position="69"/>
        <end position="91"/>
    </location>
</feature>
<dbReference type="InterPro" id="IPR036259">
    <property type="entry name" value="MFS_trans_sf"/>
</dbReference>
<dbReference type="RefSeq" id="WP_306749550.1">
    <property type="nucleotide sequence ID" value="NZ_NSDM01000014.1"/>
</dbReference>
<keyword evidence="1" id="KW-0472">Membrane</keyword>
<name>A0ABU0X898_9PSEU</name>
<proteinExistence type="predicted"/>
<comment type="caution">
    <text evidence="2">The sequence shown here is derived from an EMBL/GenBank/DDBJ whole genome shotgun (WGS) entry which is preliminary data.</text>
</comment>
<dbReference type="Gene3D" id="1.20.1250.20">
    <property type="entry name" value="MFS general substrate transporter like domains"/>
    <property type="match status" value="1"/>
</dbReference>
<dbReference type="InterPro" id="IPR011701">
    <property type="entry name" value="MFS"/>
</dbReference>
<dbReference type="Proteomes" id="UP001225605">
    <property type="component" value="Unassembled WGS sequence"/>
</dbReference>
<dbReference type="EMBL" id="NSDM01000014">
    <property type="protein sequence ID" value="MDQ2587928.1"/>
    <property type="molecule type" value="Genomic_DNA"/>
</dbReference>
<feature type="transmembrane region" description="Helical" evidence="1">
    <location>
        <begin position="15"/>
        <end position="38"/>
    </location>
</feature>
<evidence type="ECO:0008006" key="4">
    <source>
        <dbReference type="Google" id="ProtNLM"/>
    </source>
</evidence>
<sequence>MVFATTEAGLPLTQILPVLGVAPLVEVVLIPICGVAAARWGSDRVVLGGCVASGAGMTLLAHVNQVWQLALLQVLGAFAVACLVSVGMAAVQERFPSRMRSASVSSSLPVRSPVCSATAQAASWEAPSVFAGCSTPQPCSFIAAGLCILAVAHLRQPVHQKS</sequence>
<evidence type="ECO:0000256" key="1">
    <source>
        <dbReference type="SAM" id="Phobius"/>
    </source>
</evidence>
<reference evidence="2 3" key="1">
    <citation type="submission" date="2017-06" db="EMBL/GenBank/DDBJ databases">
        <title>Cultured bacterium strain Saccharothrix yanglingensis Hhs.015.</title>
        <authorList>
            <person name="Xia Y."/>
        </authorList>
    </citation>
    <scope>NUCLEOTIDE SEQUENCE [LARGE SCALE GENOMIC DNA]</scope>
    <source>
        <strain evidence="2 3">Hhs.015</strain>
    </source>
</reference>